<accession>A0ABW2S300</accession>
<comment type="similarity">
    <text evidence="3">Belongs to the glycosyltransferase 85 family.</text>
</comment>
<feature type="domain" description="Arabinofuranosyltransferase AftA N-terminal" evidence="15">
    <location>
        <begin position="1"/>
        <end position="435"/>
    </location>
</feature>
<evidence type="ECO:0000256" key="7">
    <source>
        <dbReference type="ARBA" id="ARBA00022679"/>
    </source>
</evidence>
<evidence type="ECO:0000256" key="1">
    <source>
        <dbReference type="ARBA" id="ARBA00004651"/>
    </source>
</evidence>
<evidence type="ECO:0000256" key="3">
    <source>
        <dbReference type="ARBA" id="ARBA00009655"/>
    </source>
</evidence>
<feature type="transmembrane region" description="Helical" evidence="13">
    <location>
        <begin position="175"/>
        <end position="193"/>
    </location>
</feature>
<dbReference type="Pfam" id="PF12249">
    <property type="entry name" value="AftA_C"/>
    <property type="match status" value="1"/>
</dbReference>
<evidence type="ECO:0000256" key="9">
    <source>
        <dbReference type="ARBA" id="ARBA00022989"/>
    </source>
</evidence>
<gene>
    <name evidence="16" type="ORF">ACFQS9_21260</name>
</gene>
<dbReference type="InterPro" id="IPR020959">
    <property type="entry name" value="ArabinofuranosylTrfase_AftA_C"/>
</dbReference>
<comment type="catalytic activity">
    <reaction evidence="12">
        <text>Adds an alpha-D-arabinofuranosyl group from trans,octacis-decaprenylphospho-beta-D-arabinofuranose at the 5-O-position of the eighth, tenth and twelfth galactofuranose unit of the galactofuranan chain of [beta-D-galactofuranosyl-(1-&gt;5)-beta-D-galactofuranosyl-(1-&gt;6)]14-beta-D-galactofuranosyl-(1-&gt;5)-beta-D-galactofuranosyl-(1-&gt;4)-alpha-L-rhamnopyranosyl-(1-&gt;3)-N-acetyl-alpha-D-glucosaminyl-diphospho-trans,octacis-decaprenol.</text>
        <dbReference type="EC" id="2.4.2.46"/>
    </reaction>
</comment>
<dbReference type="Proteomes" id="UP001596484">
    <property type="component" value="Unassembled WGS sequence"/>
</dbReference>
<feature type="transmembrane region" description="Helical" evidence="13">
    <location>
        <begin position="331"/>
        <end position="349"/>
    </location>
</feature>
<feature type="transmembrane region" description="Helical" evidence="13">
    <location>
        <begin position="149"/>
        <end position="168"/>
    </location>
</feature>
<evidence type="ECO:0000256" key="4">
    <source>
        <dbReference type="ARBA" id="ARBA00012037"/>
    </source>
</evidence>
<feature type="transmembrane region" description="Helical" evidence="13">
    <location>
        <begin position="66"/>
        <end position="86"/>
    </location>
</feature>
<feature type="domain" description="Arabinofuranosyltransferase AftA C-terminal" evidence="14">
    <location>
        <begin position="442"/>
        <end position="613"/>
    </location>
</feature>
<evidence type="ECO:0000256" key="5">
    <source>
        <dbReference type="ARBA" id="ARBA00020482"/>
    </source>
</evidence>
<keyword evidence="6" id="KW-1003">Cell membrane</keyword>
<evidence type="ECO:0000259" key="15">
    <source>
        <dbReference type="Pfam" id="PF12250"/>
    </source>
</evidence>
<dbReference type="Pfam" id="PF12250">
    <property type="entry name" value="AftA_N"/>
    <property type="match status" value="1"/>
</dbReference>
<dbReference type="RefSeq" id="WP_378408475.1">
    <property type="nucleotide sequence ID" value="NZ_JBHTCS010000025.1"/>
</dbReference>
<name>A0ABW2S300_9NOCA</name>
<evidence type="ECO:0000256" key="10">
    <source>
        <dbReference type="ARBA" id="ARBA00023136"/>
    </source>
</evidence>
<keyword evidence="9 13" id="KW-1133">Transmembrane helix</keyword>
<comment type="pathway">
    <text evidence="2">Cell wall biogenesis; cell wall polysaccharide biosynthesis.</text>
</comment>
<proteinExistence type="inferred from homology"/>
<keyword evidence="17" id="KW-1185">Reference proteome</keyword>
<feature type="transmembrane region" description="Helical" evidence="13">
    <location>
        <begin position="361"/>
        <end position="381"/>
    </location>
</feature>
<sequence length="615" mass="65631">MALAAVVAAAVAAVGLLAFSLVDWPAFNASNVTRALTTVGQVVALAALALSVWLLRARRAVPAAKLLSWAALSGFVTVTLGMPLAATRLYLFGVSVDQEFRTEFLTRMTDTAALKDMTYADLPSFYPAGWFWVGGRLANLLGMDGWEVFKPYAIASLAVASVVSLVLWSKLIRDHVAVLVASAVTAIAVAYASPEAYSAVLVVLLPPVLVLAWGGLYRPRRTGTDGWGAIVGTGIFLGIAATFYTLYLGWAAFAVTLMALASAALAVRAQGSWRAALDPAVRLAVIAAIAGLLALVVWLPYLLEARTGATASSGTALHYLPDTGARLPLPMFHFSLIGALCLLGTVWLVGRFTSSRRAQALGIGVVAVYAWWLLSMAVTAIGNTLLSFRLEPVLLVLLGAAGVFGFLDFARWTFLATSENPRVRAGIVAIGALGAVAFVQNIPQVLATEITTAYTDTDGNGERADKRPPGAASYYDEVDAAIAAQRPGPRSDTVVLTADTGFLSFYPYFGFQGLTSHYANPLAQFDRRAAAIADWTEAESPDALIRAMDESPWRAPDVFVFRKGTDGYTLRLAEDVYPNDPNVRRYTVAFPQTLFDDPRFTTTEVGPFVVVTRVG</sequence>
<keyword evidence="8 13" id="KW-0812">Transmembrane</keyword>
<keyword evidence="10 13" id="KW-0472">Membrane</keyword>
<evidence type="ECO:0000313" key="17">
    <source>
        <dbReference type="Proteomes" id="UP001596484"/>
    </source>
</evidence>
<dbReference type="EC" id="2.4.2.46" evidence="4"/>
<evidence type="ECO:0000313" key="16">
    <source>
        <dbReference type="EMBL" id="MFC7450429.1"/>
    </source>
</evidence>
<feature type="transmembrane region" description="Helical" evidence="13">
    <location>
        <begin position="281"/>
        <end position="303"/>
    </location>
</feature>
<evidence type="ECO:0000256" key="6">
    <source>
        <dbReference type="ARBA" id="ARBA00022475"/>
    </source>
</evidence>
<protein>
    <recommendedName>
        <fullName evidence="5">Galactan 5-O-arabinofuranosyltransferase</fullName>
        <ecNumber evidence="4">2.4.2.46</ecNumber>
    </recommendedName>
    <alternativeName>
        <fullName evidence="11">Arabinofuranosyltransferase AftA</fullName>
    </alternativeName>
</protein>
<reference evidence="17" key="1">
    <citation type="journal article" date="2019" name="Int. J. Syst. Evol. Microbiol.">
        <title>The Global Catalogue of Microorganisms (GCM) 10K type strain sequencing project: providing services to taxonomists for standard genome sequencing and annotation.</title>
        <authorList>
            <consortium name="The Broad Institute Genomics Platform"/>
            <consortium name="The Broad Institute Genome Sequencing Center for Infectious Disease"/>
            <person name="Wu L."/>
            <person name="Ma J."/>
        </authorList>
    </citation>
    <scope>NUCLEOTIDE SEQUENCE [LARGE SCALE GENOMIC DNA]</scope>
    <source>
        <strain evidence="17">ICMP 19430</strain>
    </source>
</reference>
<keyword evidence="7" id="KW-0808">Transferase</keyword>
<evidence type="ECO:0000256" key="8">
    <source>
        <dbReference type="ARBA" id="ARBA00022692"/>
    </source>
</evidence>
<organism evidence="16 17">
    <name type="scientific">Rhodococcus daqingensis</name>
    <dbReference type="NCBI Taxonomy" id="2479363"/>
    <lineage>
        <taxon>Bacteria</taxon>
        <taxon>Bacillati</taxon>
        <taxon>Actinomycetota</taxon>
        <taxon>Actinomycetes</taxon>
        <taxon>Mycobacteriales</taxon>
        <taxon>Nocardiaceae</taxon>
        <taxon>Rhodococcus</taxon>
    </lineage>
</organism>
<evidence type="ECO:0000256" key="2">
    <source>
        <dbReference type="ARBA" id="ARBA00004776"/>
    </source>
</evidence>
<feature type="transmembrane region" description="Helical" evidence="13">
    <location>
        <begin position="393"/>
        <end position="410"/>
    </location>
</feature>
<evidence type="ECO:0000256" key="13">
    <source>
        <dbReference type="SAM" id="Phobius"/>
    </source>
</evidence>
<dbReference type="InterPro" id="IPR020963">
    <property type="entry name" value="ArabinofuranosylTrfase_AftA_N"/>
</dbReference>
<evidence type="ECO:0000256" key="11">
    <source>
        <dbReference type="ARBA" id="ARBA00033184"/>
    </source>
</evidence>
<dbReference type="EMBL" id="JBHTCS010000025">
    <property type="protein sequence ID" value="MFC7450429.1"/>
    <property type="molecule type" value="Genomic_DNA"/>
</dbReference>
<feature type="transmembrane region" description="Helical" evidence="13">
    <location>
        <begin position="199"/>
        <end position="217"/>
    </location>
</feature>
<feature type="transmembrane region" description="Helical" evidence="13">
    <location>
        <begin position="34"/>
        <end position="54"/>
    </location>
</feature>
<comment type="subcellular location">
    <subcellularLocation>
        <location evidence="1">Cell membrane</location>
        <topology evidence="1">Multi-pass membrane protein</topology>
    </subcellularLocation>
</comment>
<evidence type="ECO:0000259" key="14">
    <source>
        <dbReference type="Pfam" id="PF12249"/>
    </source>
</evidence>
<feature type="transmembrane region" description="Helical" evidence="13">
    <location>
        <begin position="250"/>
        <end position="269"/>
    </location>
</feature>
<evidence type="ECO:0000256" key="12">
    <source>
        <dbReference type="ARBA" id="ARBA00034030"/>
    </source>
</evidence>
<feature type="transmembrane region" description="Helical" evidence="13">
    <location>
        <begin position="226"/>
        <end position="244"/>
    </location>
</feature>
<comment type="caution">
    <text evidence="16">The sequence shown here is derived from an EMBL/GenBank/DDBJ whole genome shotgun (WGS) entry which is preliminary data.</text>
</comment>